<dbReference type="GO" id="GO:0009289">
    <property type="term" value="C:pilus"/>
    <property type="evidence" value="ECO:0007669"/>
    <property type="project" value="InterPro"/>
</dbReference>
<evidence type="ECO:0000256" key="1">
    <source>
        <dbReference type="ARBA" id="ARBA00009766"/>
    </source>
</evidence>
<feature type="chain" id="PRO_5043448253" evidence="3">
    <location>
        <begin position="23"/>
        <end position="156"/>
    </location>
</feature>
<dbReference type="GO" id="GO:0007155">
    <property type="term" value="P:cell adhesion"/>
    <property type="evidence" value="ECO:0007669"/>
    <property type="project" value="InterPro"/>
</dbReference>
<evidence type="ECO:0000256" key="2">
    <source>
        <dbReference type="ARBA" id="ARBA00022729"/>
    </source>
</evidence>
<dbReference type="Pfam" id="PF07012">
    <property type="entry name" value="Curlin_rpt"/>
    <property type="match status" value="1"/>
</dbReference>
<keyword evidence="2 3" id="KW-0732">Signal</keyword>
<reference evidence="4" key="1">
    <citation type="submission" date="2023-02" db="EMBL/GenBank/DDBJ databases">
        <title>Description and genomic characterization of Salipiger bruguierae sp. nov., isolated from the sediment of mangrove plant Bruguiera sexangula.</title>
        <authorList>
            <person name="Long M."/>
        </authorList>
    </citation>
    <scope>NUCLEOTIDE SEQUENCE</scope>
    <source>
        <strain evidence="4">H15</strain>
    </source>
</reference>
<dbReference type="AlphaFoldDB" id="A0AAU8AND3"/>
<feature type="signal peptide" evidence="3">
    <location>
        <begin position="1"/>
        <end position="22"/>
    </location>
</feature>
<sequence>MKIANILSAALVTLLISPNAFAGSDNGASFLKKSAAVSNAAHAGTGRKAEDFGISAGLDFVNGWSFGLDLDFRALPGSGSLNLSQRIDSDLNSTLYASIGYDNIINAVQEGQQNAILGVAVGSGNTATITQQGVGNTVQFSQTGTGNNVVVSQIAW</sequence>
<dbReference type="RefSeq" id="WP_353475375.1">
    <property type="nucleotide sequence ID" value="NZ_CP123385.1"/>
</dbReference>
<gene>
    <name evidence="4" type="ORF">PVT71_17610</name>
</gene>
<dbReference type="EMBL" id="CP123385">
    <property type="protein sequence ID" value="XCC96496.1"/>
    <property type="molecule type" value="Genomic_DNA"/>
</dbReference>
<protein>
    <submittedName>
        <fullName evidence="4">Curlin repeat-containing protein</fullName>
    </submittedName>
</protein>
<organism evidence="4">
    <name type="scientific">Alloyangia sp. H15</name>
    <dbReference type="NCBI Taxonomy" id="3029062"/>
    <lineage>
        <taxon>Bacteria</taxon>
        <taxon>Pseudomonadati</taxon>
        <taxon>Pseudomonadota</taxon>
        <taxon>Alphaproteobacteria</taxon>
        <taxon>Rhodobacterales</taxon>
        <taxon>Roseobacteraceae</taxon>
        <taxon>Alloyangia</taxon>
    </lineage>
</organism>
<name>A0AAU8AND3_9RHOB</name>
<evidence type="ECO:0000313" key="4">
    <source>
        <dbReference type="EMBL" id="XCC96496.1"/>
    </source>
</evidence>
<evidence type="ECO:0000256" key="3">
    <source>
        <dbReference type="SAM" id="SignalP"/>
    </source>
</evidence>
<proteinExistence type="inferred from homology"/>
<comment type="similarity">
    <text evidence="1">Belongs to the CsgA/CsgB family.</text>
</comment>
<dbReference type="InterPro" id="IPR009742">
    <property type="entry name" value="Curlin_rpt"/>
</dbReference>
<accession>A0AAU8AND3</accession>